<sequence length="43" mass="5055">MCVKLGFLDAIFTRQIKTMNYKLKFYKRSEITVYVPKLPILSG</sequence>
<evidence type="ECO:0000313" key="1">
    <source>
        <dbReference type="EMBL" id="DAE07341.1"/>
    </source>
</evidence>
<dbReference type="EMBL" id="BK015448">
    <property type="protein sequence ID" value="DAE07341.1"/>
    <property type="molecule type" value="Genomic_DNA"/>
</dbReference>
<reference evidence="1" key="1">
    <citation type="journal article" date="2021" name="Proc. Natl. Acad. Sci. U.S.A.">
        <title>A Catalog of Tens of Thousands of Viruses from Human Metagenomes Reveals Hidden Associations with Chronic Diseases.</title>
        <authorList>
            <person name="Tisza M.J."/>
            <person name="Buck C.B."/>
        </authorList>
    </citation>
    <scope>NUCLEOTIDE SEQUENCE</scope>
    <source>
        <strain evidence="1">Ct17O1</strain>
    </source>
</reference>
<protein>
    <submittedName>
        <fullName evidence="1">Uncharacterized protein</fullName>
    </submittedName>
</protein>
<organism evidence="1">
    <name type="scientific">Phage sp. ct17O1</name>
    <dbReference type="NCBI Taxonomy" id="2825789"/>
    <lineage>
        <taxon>Viruses</taxon>
    </lineage>
</organism>
<name>A0A8S5PL93_9VIRU</name>
<proteinExistence type="predicted"/>
<accession>A0A8S5PL93</accession>